<feature type="transmembrane region" description="Helical" evidence="1">
    <location>
        <begin position="136"/>
        <end position="158"/>
    </location>
</feature>
<feature type="transmembrane region" description="Helical" evidence="1">
    <location>
        <begin position="82"/>
        <end position="105"/>
    </location>
</feature>
<evidence type="ECO:0000259" key="2">
    <source>
        <dbReference type="Pfam" id="PF00892"/>
    </source>
</evidence>
<dbReference type="AlphaFoldDB" id="A0A1J4JPC4"/>
<proteinExistence type="predicted"/>
<feature type="transmembrane region" description="Helical" evidence="1">
    <location>
        <begin position="219"/>
        <end position="238"/>
    </location>
</feature>
<feature type="transmembrane region" description="Helical" evidence="1">
    <location>
        <begin position="111"/>
        <end position="129"/>
    </location>
</feature>
<dbReference type="VEuPathDB" id="TrichDB:TRFO_32706"/>
<accession>A0A1J4JPC4</accession>
<feature type="domain" description="EamA" evidence="2">
    <location>
        <begin position="8"/>
        <end position="152"/>
    </location>
</feature>
<keyword evidence="1" id="KW-0472">Membrane</keyword>
<keyword evidence="4" id="KW-1185">Reference proteome</keyword>
<dbReference type="GeneID" id="94843344"/>
<reference evidence="3" key="1">
    <citation type="submission" date="2016-10" db="EMBL/GenBank/DDBJ databases">
        <authorList>
            <person name="Benchimol M."/>
            <person name="Almeida L.G."/>
            <person name="Vasconcelos A.T."/>
            <person name="Perreira-Neves A."/>
            <person name="Rosa I.A."/>
            <person name="Tasca T."/>
            <person name="Bogo M.R."/>
            <person name="de Souza W."/>
        </authorList>
    </citation>
    <scope>NUCLEOTIDE SEQUENCE [LARGE SCALE GENOMIC DNA]</scope>
    <source>
        <strain evidence="3">K</strain>
    </source>
</reference>
<name>A0A1J4JPC4_9EUKA</name>
<sequence>MGLGFGFAITGMLIFGTCTSVSMKIMLQIKAAGYAGIVHNFDQPFTQSILMFFGMMFSALVSKCWDPENKGQRPPSGWRQRVMVSIPSAFDLFASTLMTFGLIYINVSVFQMLRGSMVIFSVLFSIIFLRRKIKGYEWFGVALTVIALVMIGTAGIFIPPYGNDAESGEDGQGRTTGEKVMGSLLVIASQCVQAGQIVTEEFILSDVNLPALEVVGWEGIWGMLMMIFIAFPFALICPGDKPSPFGKSLENFMDSFIQLFTSGGIALTCGLFLIAVLFYNIFGMLVTSHSSAVFRTILEAARTLLIWVVMLICAAAGSPFGEVWCSWSWLELAGFIILVCSSFIYSGAWKLPFFTYPPPE</sequence>
<feature type="transmembrane region" description="Helical" evidence="1">
    <location>
        <begin position="259"/>
        <end position="282"/>
    </location>
</feature>
<protein>
    <submittedName>
        <fullName evidence="3">Integral membrane protein</fullName>
    </submittedName>
</protein>
<evidence type="ECO:0000256" key="1">
    <source>
        <dbReference type="SAM" id="Phobius"/>
    </source>
</evidence>
<gene>
    <name evidence="3" type="ORF">TRFO_32706</name>
</gene>
<dbReference type="InterPro" id="IPR037185">
    <property type="entry name" value="EmrE-like"/>
</dbReference>
<dbReference type="PANTHER" id="PTHR13146:SF6">
    <property type="entry name" value="THH1_TOM1_TOM3 DOMAIN-CONTAINING PROTEIN"/>
    <property type="match status" value="1"/>
</dbReference>
<dbReference type="InterPro" id="IPR000620">
    <property type="entry name" value="EamA_dom"/>
</dbReference>
<dbReference type="Pfam" id="PF00892">
    <property type="entry name" value="EamA"/>
    <property type="match status" value="1"/>
</dbReference>
<comment type="caution">
    <text evidence="3">The sequence shown here is derived from an EMBL/GenBank/DDBJ whole genome shotgun (WGS) entry which is preliminary data.</text>
</comment>
<keyword evidence="1" id="KW-0812">Transmembrane</keyword>
<feature type="transmembrane region" description="Helical" evidence="1">
    <location>
        <begin position="44"/>
        <end position="61"/>
    </location>
</feature>
<dbReference type="RefSeq" id="XP_068353730.1">
    <property type="nucleotide sequence ID" value="XM_068508640.1"/>
</dbReference>
<organism evidence="3 4">
    <name type="scientific">Tritrichomonas foetus</name>
    <dbReference type="NCBI Taxonomy" id="1144522"/>
    <lineage>
        <taxon>Eukaryota</taxon>
        <taxon>Metamonada</taxon>
        <taxon>Parabasalia</taxon>
        <taxon>Tritrichomonadida</taxon>
        <taxon>Tritrichomonadidae</taxon>
        <taxon>Tritrichomonas</taxon>
    </lineage>
</organism>
<feature type="transmembrane region" description="Helical" evidence="1">
    <location>
        <begin position="294"/>
        <end position="317"/>
    </location>
</feature>
<evidence type="ECO:0000313" key="3">
    <source>
        <dbReference type="EMBL" id="OHT00594.1"/>
    </source>
</evidence>
<dbReference type="SUPFAM" id="SSF103481">
    <property type="entry name" value="Multidrug resistance efflux transporter EmrE"/>
    <property type="match status" value="1"/>
</dbReference>
<dbReference type="EMBL" id="MLAK01000948">
    <property type="protein sequence ID" value="OHT00594.1"/>
    <property type="molecule type" value="Genomic_DNA"/>
</dbReference>
<dbReference type="OrthoDB" id="29773at2759"/>
<dbReference type="PANTHER" id="PTHR13146">
    <property type="match status" value="1"/>
</dbReference>
<dbReference type="Proteomes" id="UP000179807">
    <property type="component" value="Unassembled WGS sequence"/>
</dbReference>
<feature type="transmembrane region" description="Helical" evidence="1">
    <location>
        <begin position="329"/>
        <end position="349"/>
    </location>
</feature>
<dbReference type="GO" id="GO:0016020">
    <property type="term" value="C:membrane"/>
    <property type="evidence" value="ECO:0007669"/>
    <property type="project" value="InterPro"/>
</dbReference>
<evidence type="ECO:0000313" key="4">
    <source>
        <dbReference type="Proteomes" id="UP000179807"/>
    </source>
</evidence>
<keyword evidence="1" id="KW-1133">Transmembrane helix</keyword>